<dbReference type="PANTHER" id="PTHR30204:SF90">
    <property type="entry name" value="HTH-TYPE TRANSCRIPTIONAL ACTIVATOR MTA"/>
    <property type="match status" value="1"/>
</dbReference>
<feature type="domain" description="HTH merR-type" evidence="7">
    <location>
        <begin position="67"/>
        <end position="136"/>
    </location>
</feature>
<dbReference type="InterPro" id="IPR012925">
    <property type="entry name" value="TipAS_dom"/>
</dbReference>
<dbReference type="PANTHER" id="PTHR30204">
    <property type="entry name" value="REDOX-CYCLING DRUG-SENSING TRANSCRIPTIONAL ACTIVATOR SOXR"/>
    <property type="match status" value="1"/>
</dbReference>
<dbReference type="InterPro" id="IPR009061">
    <property type="entry name" value="DNA-bd_dom_put_sf"/>
</dbReference>
<dbReference type="InterPro" id="IPR036244">
    <property type="entry name" value="TipA-like_antibiotic-bd"/>
</dbReference>
<reference evidence="8" key="1">
    <citation type="submission" date="2024-05" db="EMBL/GenBank/DDBJ databases">
        <title>Whole genome shotgun sequence of Streptomyces violascens NBRC 12920.</title>
        <authorList>
            <person name="Komaki H."/>
            <person name="Tamura T."/>
        </authorList>
    </citation>
    <scope>NUCLEOTIDE SEQUENCE</scope>
    <source>
        <strain evidence="8">NBRC 12920</strain>
    </source>
</reference>
<comment type="caution">
    <text evidence="8">The sequence shown here is derived from an EMBL/GenBank/DDBJ whole genome shotgun (WGS) entry which is preliminary data.</text>
</comment>
<keyword evidence="2" id="KW-0238">DNA-binding</keyword>
<name>A0ABQ3R078_9ACTN</name>
<dbReference type="Pfam" id="PF07739">
    <property type="entry name" value="TipAS"/>
    <property type="match status" value="1"/>
</dbReference>
<evidence type="ECO:0000256" key="2">
    <source>
        <dbReference type="ARBA" id="ARBA00023125"/>
    </source>
</evidence>
<dbReference type="InterPro" id="IPR000551">
    <property type="entry name" value="MerR-type_HTH_dom"/>
</dbReference>
<dbReference type="CDD" id="cd01106">
    <property type="entry name" value="HTH_TipAL-Mta"/>
    <property type="match status" value="1"/>
</dbReference>
<keyword evidence="9" id="KW-1185">Reference proteome</keyword>
<dbReference type="SMART" id="SM00422">
    <property type="entry name" value="HTH_MERR"/>
    <property type="match status" value="1"/>
</dbReference>
<keyword evidence="3" id="KW-0010">Activator</keyword>
<dbReference type="Pfam" id="PF13411">
    <property type="entry name" value="MerR_1"/>
    <property type="match status" value="1"/>
</dbReference>
<evidence type="ECO:0000256" key="3">
    <source>
        <dbReference type="ARBA" id="ARBA00023159"/>
    </source>
</evidence>
<evidence type="ECO:0000256" key="6">
    <source>
        <dbReference type="SAM" id="MobiDB-lite"/>
    </source>
</evidence>
<protein>
    <submittedName>
        <fullName evidence="8">HTH-type transcriptional regulator SkgA</fullName>
    </submittedName>
</protein>
<feature type="region of interest" description="Disordered" evidence="6">
    <location>
        <begin position="1"/>
        <end position="20"/>
    </location>
</feature>
<dbReference type="Gene3D" id="1.10.490.50">
    <property type="entry name" value="Antibiotic binding domain of TipA-like multidrug resistance regulators"/>
    <property type="match status" value="1"/>
</dbReference>
<dbReference type="Proteomes" id="UP001050808">
    <property type="component" value="Unassembled WGS sequence"/>
</dbReference>
<dbReference type="EMBL" id="BNDY01000017">
    <property type="protein sequence ID" value="GHI42930.1"/>
    <property type="molecule type" value="Genomic_DNA"/>
</dbReference>
<evidence type="ECO:0000313" key="8">
    <source>
        <dbReference type="EMBL" id="GHI42930.1"/>
    </source>
</evidence>
<feature type="coiled-coil region" evidence="5">
    <location>
        <begin position="158"/>
        <end position="185"/>
    </location>
</feature>
<dbReference type="InterPro" id="IPR047057">
    <property type="entry name" value="MerR_fam"/>
</dbReference>
<sequence>MGQFRGAVPHGPLYAPSTMRRHRLGAAEPPPVARPRFGLRLPLRQLLPSSLWPGTDSGPAMGATVMAWSIADVARMSRVTSRTLRHYDEIGLLPPAWIGSNGHRYYEEADLLRLQQILLMRELDLGLREIQAVLDSQVDRVAVLREHRQRLLAERDRLSTLARTVDRTIAELEEAEENNDMAKINRPENLFEGFEPSAEENEKVRERWPKAWEESQRAVETMTDEDTERWQREVTAQMIRFAEFMVADTPVDDPKVQAETDDHYRNVCRFWTPNAAAYKGLAQTYVDDPQMRANYDKIAEGLAVYLRDAMLVYADARLS</sequence>
<keyword evidence="4" id="KW-0804">Transcription</keyword>
<evidence type="ECO:0000256" key="1">
    <source>
        <dbReference type="ARBA" id="ARBA00023015"/>
    </source>
</evidence>
<dbReference type="Gene3D" id="1.10.1660.10">
    <property type="match status" value="1"/>
</dbReference>
<dbReference type="PROSITE" id="PS50937">
    <property type="entry name" value="HTH_MERR_2"/>
    <property type="match status" value="1"/>
</dbReference>
<gene>
    <name evidence="8" type="primary">skgA_2</name>
    <name evidence="8" type="ORF">Sviol_73380</name>
</gene>
<evidence type="ECO:0000313" key="9">
    <source>
        <dbReference type="Proteomes" id="UP001050808"/>
    </source>
</evidence>
<dbReference type="SUPFAM" id="SSF89082">
    <property type="entry name" value="Antibiotic binding domain of TipA-like multidrug resistance regulators"/>
    <property type="match status" value="1"/>
</dbReference>
<keyword evidence="1" id="KW-0805">Transcription regulation</keyword>
<organism evidence="8 9">
    <name type="scientific">Streptomyces violascens</name>
    <dbReference type="NCBI Taxonomy" id="67381"/>
    <lineage>
        <taxon>Bacteria</taxon>
        <taxon>Bacillati</taxon>
        <taxon>Actinomycetota</taxon>
        <taxon>Actinomycetes</taxon>
        <taxon>Kitasatosporales</taxon>
        <taxon>Streptomycetaceae</taxon>
        <taxon>Streptomyces</taxon>
    </lineage>
</organism>
<dbReference type="PROSITE" id="PS00552">
    <property type="entry name" value="HTH_MERR_1"/>
    <property type="match status" value="1"/>
</dbReference>
<dbReference type="SUPFAM" id="SSF46955">
    <property type="entry name" value="Putative DNA-binding domain"/>
    <property type="match status" value="1"/>
</dbReference>
<evidence type="ECO:0000256" key="4">
    <source>
        <dbReference type="ARBA" id="ARBA00023163"/>
    </source>
</evidence>
<evidence type="ECO:0000256" key="5">
    <source>
        <dbReference type="SAM" id="Coils"/>
    </source>
</evidence>
<accession>A0ABQ3R078</accession>
<keyword evidence="5" id="KW-0175">Coiled coil</keyword>
<evidence type="ECO:0000259" key="7">
    <source>
        <dbReference type="PROSITE" id="PS50937"/>
    </source>
</evidence>
<proteinExistence type="predicted"/>